<evidence type="ECO:0000256" key="6">
    <source>
        <dbReference type="PROSITE-ProRule" id="PRU00552"/>
    </source>
</evidence>
<dbReference type="Proteomes" id="UP000190188">
    <property type="component" value="Unassembled WGS sequence"/>
</dbReference>
<evidence type="ECO:0000256" key="3">
    <source>
        <dbReference type="ARBA" id="ARBA00022806"/>
    </source>
</evidence>
<feature type="compositionally biased region" description="Basic and acidic residues" evidence="7">
    <location>
        <begin position="391"/>
        <end position="402"/>
    </location>
</feature>
<dbReference type="InterPro" id="IPR011545">
    <property type="entry name" value="DEAD/DEAH_box_helicase_dom"/>
</dbReference>
<feature type="compositionally biased region" description="Low complexity" evidence="7">
    <location>
        <begin position="583"/>
        <end position="594"/>
    </location>
</feature>
<dbReference type="GO" id="GO:0003676">
    <property type="term" value="F:nucleic acid binding"/>
    <property type="evidence" value="ECO:0007669"/>
    <property type="project" value="InterPro"/>
</dbReference>
<evidence type="ECO:0008006" key="13">
    <source>
        <dbReference type="Google" id="ProtNLM"/>
    </source>
</evidence>
<comment type="caution">
    <text evidence="11">The sequence shown here is derived from an EMBL/GenBank/DDBJ whole genome shotgun (WGS) entry which is preliminary data.</text>
</comment>
<feature type="compositionally biased region" description="Basic and acidic residues" evidence="7">
    <location>
        <begin position="438"/>
        <end position="527"/>
    </location>
</feature>
<evidence type="ECO:0000256" key="1">
    <source>
        <dbReference type="ARBA" id="ARBA00022741"/>
    </source>
</evidence>
<dbReference type="InterPro" id="IPR050079">
    <property type="entry name" value="DEAD_box_RNA_helicase"/>
</dbReference>
<dbReference type="InterPro" id="IPR014001">
    <property type="entry name" value="Helicase_ATP-bd"/>
</dbReference>
<dbReference type="RefSeq" id="WP_078501092.1">
    <property type="nucleotide sequence ID" value="NZ_MSZX01000008.1"/>
</dbReference>
<dbReference type="GO" id="GO:0005829">
    <property type="term" value="C:cytosol"/>
    <property type="evidence" value="ECO:0007669"/>
    <property type="project" value="TreeGrafter"/>
</dbReference>
<dbReference type="STRING" id="1324314.BVG16_20745"/>
<organism evidence="11 12">
    <name type="scientific">Paenibacillus selenitireducens</name>
    <dbReference type="NCBI Taxonomy" id="1324314"/>
    <lineage>
        <taxon>Bacteria</taxon>
        <taxon>Bacillati</taxon>
        <taxon>Bacillota</taxon>
        <taxon>Bacilli</taxon>
        <taxon>Bacillales</taxon>
        <taxon>Paenibacillaceae</taxon>
        <taxon>Paenibacillus</taxon>
    </lineage>
</organism>
<evidence type="ECO:0000256" key="5">
    <source>
        <dbReference type="ARBA" id="ARBA00038437"/>
    </source>
</evidence>
<dbReference type="SMART" id="SM00487">
    <property type="entry name" value="DEXDc"/>
    <property type="match status" value="1"/>
</dbReference>
<protein>
    <recommendedName>
        <fullName evidence="13">DEAD/DEAH box helicase</fullName>
    </recommendedName>
</protein>
<evidence type="ECO:0000313" key="11">
    <source>
        <dbReference type="EMBL" id="OPA75760.1"/>
    </source>
</evidence>
<dbReference type="PROSITE" id="PS51194">
    <property type="entry name" value="HELICASE_CTER"/>
    <property type="match status" value="1"/>
</dbReference>
<feature type="compositionally biased region" description="Basic and acidic residues" evidence="7">
    <location>
        <begin position="419"/>
        <end position="431"/>
    </location>
</feature>
<feature type="region of interest" description="Disordered" evidence="7">
    <location>
        <begin position="364"/>
        <end position="594"/>
    </location>
</feature>
<dbReference type="GO" id="GO:0003724">
    <property type="term" value="F:RNA helicase activity"/>
    <property type="evidence" value="ECO:0007669"/>
    <property type="project" value="InterPro"/>
</dbReference>
<evidence type="ECO:0000259" key="8">
    <source>
        <dbReference type="PROSITE" id="PS51192"/>
    </source>
</evidence>
<dbReference type="SMART" id="SM00490">
    <property type="entry name" value="HELICc"/>
    <property type="match status" value="1"/>
</dbReference>
<dbReference type="GO" id="GO:0016787">
    <property type="term" value="F:hydrolase activity"/>
    <property type="evidence" value="ECO:0007669"/>
    <property type="project" value="UniProtKB-KW"/>
</dbReference>
<comment type="similarity">
    <text evidence="5">Belongs to the DEAD box helicase family.</text>
</comment>
<dbReference type="AlphaFoldDB" id="A0A1T2X7C0"/>
<dbReference type="CDD" id="cd18787">
    <property type="entry name" value="SF2_C_DEAD"/>
    <property type="match status" value="1"/>
</dbReference>
<dbReference type="CDD" id="cd00268">
    <property type="entry name" value="DEADc"/>
    <property type="match status" value="1"/>
</dbReference>
<dbReference type="Pfam" id="PF00271">
    <property type="entry name" value="Helicase_C"/>
    <property type="match status" value="1"/>
</dbReference>
<dbReference type="PROSITE" id="PS51195">
    <property type="entry name" value="Q_MOTIF"/>
    <property type="match status" value="1"/>
</dbReference>
<evidence type="ECO:0000256" key="4">
    <source>
        <dbReference type="ARBA" id="ARBA00022840"/>
    </source>
</evidence>
<dbReference type="OrthoDB" id="9805696at2"/>
<keyword evidence="1" id="KW-0547">Nucleotide-binding</keyword>
<sequence length="594" mass="64463">MTKSFRKLGIREELVDQLQELGITSPTPVQEESIPFIHAEHDLIAEAQTGTGKTLAFVLPMLERINVASDEVQGLILTPTRELAIQISTELKKLAPVVGARVLAAYGGQDVERQLRKLEGAVHIVVATPGRLLDHLRRGSIKLGKLKMLVLDEADQMLHMGFLTDVQDIIIQTPTRRQTLLFSATMPLQVRQLAQAYMKQPHEVKVQAKQVTLTEITQIAIQVSDRSKFNDLCTLMEQQQPYLAVVFCRTKRRASKLNQELQEQGYASDELHGDLSQAKREQVMRKFRDAKLQILVATDMAARGLDIEGVTHVFNYDIPADAEIYIHRIGRTGRAGNTGTAITFVTSHDRGALEAIERGIRMTLPKRQLGTGGLERTGDAKAQAKQARPSRAGEPKARRGSERGGNASRGGRGAARGDFAPRGDERGERGASRGGKRGANEPRIDRGGRDSARSERGAGREDFAPRGGNREGARVERGAGRAAREDFAPRGGNREGARVERGAGRAAREDFAPRGGNREGARVERGAGRGAQAAGRSEFAPSRGKQGGSRGEQSFSRGGRDAGSRGGSDRGASRGGHQDAGRSGRNSNSGRGKR</sequence>
<keyword evidence="12" id="KW-1185">Reference proteome</keyword>
<evidence type="ECO:0000259" key="10">
    <source>
        <dbReference type="PROSITE" id="PS51195"/>
    </source>
</evidence>
<dbReference type="EMBL" id="MSZX01000008">
    <property type="protein sequence ID" value="OPA75760.1"/>
    <property type="molecule type" value="Genomic_DNA"/>
</dbReference>
<proteinExistence type="inferred from homology"/>
<feature type="domain" description="DEAD-box RNA helicase Q" evidence="10">
    <location>
        <begin position="3"/>
        <end position="31"/>
    </location>
</feature>
<keyword evidence="4" id="KW-0067">ATP-binding</keyword>
<feature type="short sequence motif" description="Q motif" evidence="6">
    <location>
        <begin position="3"/>
        <end position="31"/>
    </location>
</feature>
<gene>
    <name evidence="11" type="ORF">BVG16_20745</name>
</gene>
<feature type="compositionally biased region" description="Basic and acidic residues" evidence="7">
    <location>
        <begin position="558"/>
        <end position="582"/>
    </location>
</feature>
<dbReference type="Gene3D" id="3.40.50.300">
    <property type="entry name" value="P-loop containing nucleotide triphosphate hydrolases"/>
    <property type="match status" value="2"/>
</dbReference>
<dbReference type="Pfam" id="PF00270">
    <property type="entry name" value="DEAD"/>
    <property type="match status" value="1"/>
</dbReference>
<dbReference type="SUPFAM" id="SSF52540">
    <property type="entry name" value="P-loop containing nucleoside triphosphate hydrolases"/>
    <property type="match status" value="1"/>
</dbReference>
<dbReference type="PANTHER" id="PTHR47959:SF13">
    <property type="entry name" value="ATP-DEPENDENT RNA HELICASE RHLE"/>
    <property type="match status" value="1"/>
</dbReference>
<keyword evidence="2" id="KW-0378">Hydrolase</keyword>
<evidence type="ECO:0000259" key="9">
    <source>
        <dbReference type="PROSITE" id="PS51194"/>
    </source>
</evidence>
<evidence type="ECO:0000256" key="7">
    <source>
        <dbReference type="SAM" id="MobiDB-lite"/>
    </source>
</evidence>
<dbReference type="GO" id="GO:0005524">
    <property type="term" value="F:ATP binding"/>
    <property type="evidence" value="ECO:0007669"/>
    <property type="project" value="UniProtKB-KW"/>
</dbReference>
<evidence type="ECO:0000313" key="12">
    <source>
        <dbReference type="Proteomes" id="UP000190188"/>
    </source>
</evidence>
<dbReference type="InterPro" id="IPR027417">
    <property type="entry name" value="P-loop_NTPase"/>
</dbReference>
<name>A0A1T2X7C0_9BACL</name>
<dbReference type="PANTHER" id="PTHR47959">
    <property type="entry name" value="ATP-DEPENDENT RNA HELICASE RHLE-RELATED"/>
    <property type="match status" value="1"/>
</dbReference>
<dbReference type="PROSITE" id="PS51192">
    <property type="entry name" value="HELICASE_ATP_BIND_1"/>
    <property type="match status" value="1"/>
</dbReference>
<reference evidence="11 12" key="1">
    <citation type="submission" date="2017-01" db="EMBL/GenBank/DDBJ databases">
        <title>Genome analysis of Paenibacillus selenitrireducens ES3-24.</title>
        <authorList>
            <person name="Xu D."/>
            <person name="Yao R."/>
            <person name="Zheng S."/>
        </authorList>
    </citation>
    <scope>NUCLEOTIDE SEQUENCE [LARGE SCALE GENOMIC DNA]</scope>
    <source>
        <strain evidence="11 12">ES3-24</strain>
    </source>
</reference>
<dbReference type="InterPro" id="IPR014014">
    <property type="entry name" value="RNA_helicase_DEAD_Q_motif"/>
</dbReference>
<evidence type="ECO:0000256" key="2">
    <source>
        <dbReference type="ARBA" id="ARBA00022801"/>
    </source>
</evidence>
<accession>A0A1T2X7C0</accession>
<dbReference type="InterPro" id="IPR044742">
    <property type="entry name" value="DEAD/DEAH_RhlB"/>
</dbReference>
<feature type="domain" description="Helicase C-terminal" evidence="9">
    <location>
        <begin position="215"/>
        <end position="375"/>
    </location>
</feature>
<keyword evidence="3" id="KW-0347">Helicase</keyword>
<dbReference type="InterPro" id="IPR001650">
    <property type="entry name" value="Helicase_C-like"/>
</dbReference>
<feature type="domain" description="Helicase ATP-binding" evidence="8">
    <location>
        <begin position="34"/>
        <end position="204"/>
    </location>
</feature>